<gene>
    <name evidence="6" type="ORF">HNP37_002392</name>
</gene>
<dbReference type="Proteomes" id="UP000561681">
    <property type="component" value="Unassembled WGS sequence"/>
</dbReference>
<evidence type="ECO:0000256" key="2">
    <source>
        <dbReference type="ARBA" id="ARBA00022801"/>
    </source>
</evidence>
<name>A0A7W7IXA9_9FLAO</name>
<reference evidence="6 7" key="1">
    <citation type="submission" date="2020-08" db="EMBL/GenBank/DDBJ databases">
        <title>Functional genomics of gut bacteria from endangered species of beetles.</title>
        <authorList>
            <person name="Carlos-Shanley C."/>
        </authorList>
    </citation>
    <scope>NUCLEOTIDE SEQUENCE [LARGE SCALE GENOMIC DNA]</scope>
    <source>
        <strain evidence="6 7">S00142</strain>
    </source>
</reference>
<evidence type="ECO:0000313" key="6">
    <source>
        <dbReference type="EMBL" id="MBB4802319.1"/>
    </source>
</evidence>
<dbReference type="RefSeq" id="WP_184161901.1">
    <property type="nucleotide sequence ID" value="NZ_JACHLD010000003.1"/>
</dbReference>
<dbReference type="InterPro" id="IPR000743">
    <property type="entry name" value="Glyco_hydro_28"/>
</dbReference>
<feature type="domain" description="Rhamnogalacturonase A/B/Epimerase-like pectate lyase" evidence="5">
    <location>
        <begin position="61"/>
        <end position="115"/>
    </location>
</feature>
<keyword evidence="7" id="KW-1185">Reference proteome</keyword>
<dbReference type="InterPro" id="IPR012334">
    <property type="entry name" value="Pectin_lyas_fold"/>
</dbReference>
<dbReference type="InterPro" id="IPR011050">
    <property type="entry name" value="Pectin_lyase_fold/virulence"/>
</dbReference>
<dbReference type="SMART" id="SM00710">
    <property type="entry name" value="PbH1"/>
    <property type="match status" value="5"/>
</dbReference>
<comment type="similarity">
    <text evidence="1 4">Belongs to the glycosyl hydrolase 28 family.</text>
</comment>
<dbReference type="Pfam" id="PF00295">
    <property type="entry name" value="Glyco_hydro_28"/>
    <property type="match status" value="1"/>
</dbReference>
<dbReference type="PANTHER" id="PTHR31339:SF9">
    <property type="entry name" value="PLASMIN AND FIBRONECTIN-BINDING PROTEIN A"/>
    <property type="match status" value="1"/>
</dbReference>
<dbReference type="Gene3D" id="2.160.20.10">
    <property type="entry name" value="Single-stranded right-handed beta-helix, Pectin lyase-like"/>
    <property type="match status" value="1"/>
</dbReference>
<keyword evidence="2 4" id="KW-0378">Hydrolase</keyword>
<dbReference type="PROSITE" id="PS00502">
    <property type="entry name" value="POLYGALACTURONASE"/>
    <property type="match status" value="1"/>
</dbReference>
<evidence type="ECO:0000313" key="7">
    <source>
        <dbReference type="Proteomes" id="UP000561681"/>
    </source>
</evidence>
<evidence type="ECO:0000256" key="4">
    <source>
        <dbReference type="RuleBase" id="RU361169"/>
    </source>
</evidence>
<proteinExistence type="inferred from homology"/>
<dbReference type="InterPro" id="IPR024535">
    <property type="entry name" value="RHGA/B-epi-like_pectate_lyase"/>
</dbReference>
<evidence type="ECO:0000256" key="1">
    <source>
        <dbReference type="ARBA" id="ARBA00008834"/>
    </source>
</evidence>
<dbReference type="InterPro" id="IPR051801">
    <property type="entry name" value="GH28_Enzymes"/>
</dbReference>
<dbReference type="AlphaFoldDB" id="A0A7W7IXA9"/>
<protein>
    <submittedName>
        <fullName evidence="6">Polygalacturonase</fullName>
    </submittedName>
</protein>
<evidence type="ECO:0000259" key="5">
    <source>
        <dbReference type="Pfam" id="PF12708"/>
    </source>
</evidence>
<keyword evidence="3 4" id="KW-0326">Glycosidase</keyword>
<dbReference type="GO" id="GO:0004650">
    <property type="term" value="F:polygalacturonase activity"/>
    <property type="evidence" value="ECO:0007669"/>
    <property type="project" value="InterPro"/>
</dbReference>
<dbReference type="Pfam" id="PF12708">
    <property type="entry name" value="Pect-lyase_RHGA_epim"/>
    <property type="match status" value="1"/>
</dbReference>
<evidence type="ECO:0000256" key="3">
    <source>
        <dbReference type="ARBA" id="ARBA00023295"/>
    </source>
</evidence>
<comment type="caution">
    <text evidence="6">The sequence shown here is derived from an EMBL/GenBank/DDBJ whole genome shotgun (WGS) entry which is preliminary data.</text>
</comment>
<dbReference type="GO" id="GO:0005975">
    <property type="term" value="P:carbohydrate metabolic process"/>
    <property type="evidence" value="ECO:0007669"/>
    <property type="project" value="InterPro"/>
</dbReference>
<sequence>MIANKNITFKNILFIVTISALFISCSEKTVAVSLDNGGSSWKKMHLVIKSIPETKFSDKIYNVNDFGAVADGKTLNTIAFEKAIHKCAADGGGQVLVPNGKYLTGAIHLESNVNLHLEDNAEILFSINPKDYPIVHTSWEGTEVMNYSPLIYAKNKTNVAITGKGILNGQADSTNWWIWSGGKNYGWKKGIPSQNDPTNREVLVDMAEKGVPVAERVFGDGRYLRPNFIEFFECNTVLVKDVTVINSPFWILHPIKTNNMIIDGVTVNSHGPNNDGCDPEYSQNILIKNCTFNTGDDCIAIKSGRDADGRRVAIPSKNIIVQNCKMIDGHGGVVIGSEISAGVNNVFVENCVMDSPNLDRAIRIKTNSKRGGIIEDIFVRNLEVGTVKECVLKLNMFYNVYGSQTGNFIPTIRNVSLENITVKNGGKYSVWAEGYAQSPVENITLKNVKIQKVDSLYLLKNVKNIKFIDTYVNNKKVESVK</sequence>
<organism evidence="6 7">
    <name type="scientific">Flavobacterium nitrogenifigens</name>
    <dbReference type="NCBI Taxonomy" id="1617283"/>
    <lineage>
        <taxon>Bacteria</taxon>
        <taxon>Pseudomonadati</taxon>
        <taxon>Bacteroidota</taxon>
        <taxon>Flavobacteriia</taxon>
        <taxon>Flavobacteriales</taxon>
        <taxon>Flavobacteriaceae</taxon>
        <taxon>Flavobacterium</taxon>
    </lineage>
</organism>
<dbReference type="EMBL" id="JACHLD010000003">
    <property type="protein sequence ID" value="MBB4802319.1"/>
    <property type="molecule type" value="Genomic_DNA"/>
</dbReference>
<dbReference type="InterPro" id="IPR006626">
    <property type="entry name" value="PbH1"/>
</dbReference>
<accession>A0A7W7IXA9</accession>
<dbReference type="PANTHER" id="PTHR31339">
    <property type="entry name" value="PECTIN LYASE-RELATED"/>
    <property type="match status" value="1"/>
</dbReference>
<dbReference type="PROSITE" id="PS51257">
    <property type="entry name" value="PROKAR_LIPOPROTEIN"/>
    <property type="match status" value="1"/>
</dbReference>
<dbReference type="SUPFAM" id="SSF51126">
    <property type="entry name" value="Pectin lyase-like"/>
    <property type="match status" value="1"/>
</dbReference>